<feature type="DNA-binding region" description="H-T-H motif" evidence="2">
    <location>
        <begin position="28"/>
        <end position="47"/>
    </location>
</feature>
<organism evidence="4 5">
    <name type="scientific">Phytoactinopolyspora mesophila</name>
    <dbReference type="NCBI Taxonomy" id="2650750"/>
    <lineage>
        <taxon>Bacteria</taxon>
        <taxon>Bacillati</taxon>
        <taxon>Actinomycetota</taxon>
        <taxon>Actinomycetes</taxon>
        <taxon>Jiangellales</taxon>
        <taxon>Jiangellaceae</taxon>
        <taxon>Phytoactinopolyspora</taxon>
    </lineage>
</organism>
<dbReference type="EMBL" id="WLZY01000005">
    <property type="protein sequence ID" value="NDL58660.1"/>
    <property type="molecule type" value="Genomic_DNA"/>
</dbReference>
<reference evidence="4 5" key="1">
    <citation type="submission" date="2019-11" db="EMBL/GenBank/DDBJ databases">
        <authorList>
            <person name="Li X.-J."/>
            <person name="Feng X.-M."/>
        </authorList>
    </citation>
    <scope>NUCLEOTIDE SEQUENCE [LARGE SCALE GENOMIC DNA]</scope>
    <source>
        <strain evidence="4 5">XMNu-373</strain>
    </source>
</reference>
<name>A0A7K3M615_9ACTN</name>
<sequence length="188" mass="21045">MAKVRTPPEAWIAQGLRMLAAGGPDAVRVETLAHALGVTKGGFYGHFADRAALLEEMLDTWERGVTDAMIEHVEGVAANQDARTKLRRLFEAVDAVDDEATLGVAVDLAIREWARRDAVIAERVGRVDNRQMAYLRSLFGEFCDDELEVEARCLMTMSMRVGDHLIRADYSDRRRAEVMDRVSRQLLA</sequence>
<dbReference type="InterPro" id="IPR001647">
    <property type="entry name" value="HTH_TetR"/>
</dbReference>
<dbReference type="PROSITE" id="PS50977">
    <property type="entry name" value="HTH_TETR_2"/>
    <property type="match status" value="1"/>
</dbReference>
<proteinExistence type="predicted"/>
<dbReference type="Proteomes" id="UP000460435">
    <property type="component" value="Unassembled WGS sequence"/>
</dbReference>
<feature type="domain" description="HTH tetR-type" evidence="3">
    <location>
        <begin position="5"/>
        <end position="65"/>
    </location>
</feature>
<evidence type="ECO:0000256" key="1">
    <source>
        <dbReference type="ARBA" id="ARBA00023125"/>
    </source>
</evidence>
<dbReference type="Pfam" id="PF00440">
    <property type="entry name" value="TetR_N"/>
    <property type="match status" value="1"/>
</dbReference>
<evidence type="ECO:0000256" key="2">
    <source>
        <dbReference type="PROSITE-ProRule" id="PRU00335"/>
    </source>
</evidence>
<keyword evidence="5" id="KW-1185">Reference proteome</keyword>
<dbReference type="InterPro" id="IPR009057">
    <property type="entry name" value="Homeodomain-like_sf"/>
</dbReference>
<dbReference type="Gene3D" id="1.10.357.10">
    <property type="entry name" value="Tetracycline Repressor, domain 2"/>
    <property type="match status" value="1"/>
</dbReference>
<dbReference type="GO" id="GO:0003677">
    <property type="term" value="F:DNA binding"/>
    <property type="evidence" value="ECO:0007669"/>
    <property type="project" value="UniProtKB-UniRule"/>
</dbReference>
<protein>
    <submittedName>
        <fullName evidence="4">TetR family transcriptional regulator</fullName>
    </submittedName>
</protein>
<gene>
    <name evidence="4" type="ORF">F7O44_16450</name>
</gene>
<accession>A0A7K3M615</accession>
<dbReference type="SUPFAM" id="SSF46689">
    <property type="entry name" value="Homeodomain-like"/>
    <property type="match status" value="1"/>
</dbReference>
<evidence type="ECO:0000259" key="3">
    <source>
        <dbReference type="PROSITE" id="PS50977"/>
    </source>
</evidence>
<dbReference type="RefSeq" id="WP_162451351.1">
    <property type="nucleotide sequence ID" value="NZ_WLZY01000005.1"/>
</dbReference>
<dbReference type="AlphaFoldDB" id="A0A7K3M615"/>
<keyword evidence="1 2" id="KW-0238">DNA-binding</keyword>
<evidence type="ECO:0000313" key="4">
    <source>
        <dbReference type="EMBL" id="NDL58660.1"/>
    </source>
</evidence>
<comment type="caution">
    <text evidence="4">The sequence shown here is derived from an EMBL/GenBank/DDBJ whole genome shotgun (WGS) entry which is preliminary data.</text>
</comment>
<evidence type="ECO:0000313" key="5">
    <source>
        <dbReference type="Proteomes" id="UP000460435"/>
    </source>
</evidence>